<feature type="chain" id="PRO_5039081473" evidence="1">
    <location>
        <begin position="23"/>
        <end position="187"/>
    </location>
</feature>
<dbReference type="PROSITE" id="PS51257">
    <property type="entry name" value="PROKAR_LIPOPROTEIN"/>
    <property type="match status" value="1"/>
</dbReference>
<feature type="signal peptide" evidence="1">
    <location>
        <begin position="1"/>
        <end position="22"/>
    </location>
</feature>
<accession>A0A9D1NG69</accession>
<comment type="caution">
    <text evidence="2">The sequence shown here is derived from an EMBL/GenBank/DDBJ whole genome shotgun (WGS) entry which is preliminary data.</text>
</comment>
<evidence type="ECO:0000313" key="2">
    <source>
        <dbReference type="EMBL" id="HIV01951.1"/>
    </source>
</evidence>
<proteinExistence type="predicted"/>
<reference evidence="2" key="2">
    <citation type="journal article" date="2021" name="PeerJ">
        <title>Extensive microbial diversity within the chicken gut microbiome revealed by metagenomics and culture.</title>
        <authorList>
            <person name="Gilroy R."/>
            <person name="Ravi A."/>
            <person name="Getino M."/>
            <person name="Pursley I."/>
            <person name="Horton D.L."/>
            <person name="Alikhan N.F."/>
            <person name="Baker D."/>
            <person name="Gharbi K."/>
            <person name="Hall N."/>
            <person name="Watson M."/>
            <person name="Adriaenssens E.M."/>
            <person name="Foster-Nyarko E."/>
            <person name="Jarju S."/>
            <person name="Secka A."/>
            <person name="Antonio M."/>
            <person name="Oren A."/>
            <person name="Chaudhuri R.R."/>
            <person name="La Ragione R."/>
            <person name="Hildebrand F."/>
            <person name="Pallen M.J."/>
        </authorList>
    </citation>
    <scope>NUCLEOTIDE SEQUENCE</scope>
    <source>
        <strain evidence="2">4920</strain>
    </source>
</reference>
<keyword evidence="1" id="KW-0732">Signal</keyword>
<reference evidence="2" key="1">
    <citation type="submission" date="2020-10" db="EMBL/GenBank/DDBJ databases">
        <authorList>
            <person name="Gilroy R."/>
        </authorList>
    </citation>
    <scope>NUCLEOTIDE SEQUENCE</scope>
    <source>
        <strain evidence="2">4920</strain>
    </source>
</reference>
<protein>
    <submittedName>
        <fullName evidence="2">Uncharacterized protein</fullName>
    </submittedName>
</protein>
<evidence type="ECO:0000256" key="1">
    <source>
        <dbReference type="SAM" id="SignalP"/>
    </source>
</evidence>
<sequence length="187" mass="19729">MKRIARILGMFTAGALLCLALAGCGNQSVPTSGIQTDTAFSVTADDFLTQFISLTMREPIFVSDADSTVNAGGKIKSYQFGDTLQDGISYQLSLDYRPEDGILTGVTLSTQLLQNADGAGYAENSFFGLYAREAIRALEADADLSAINENCNLSGTEDSDTTYQTAALSIRTVIADGAATVEITALP</sequence>
<dbReference type="Proteomes" id="UP000886743">
    <property type="component" value="Unassembled WGS sequence"/>
</dbReference>
<name>A0A9D1NG69_9FIRM</name>
<dbReference type="EMBL" id="DVOF01000003">
    <property type="protein sequence ID" value="HIV01951.1"/>
    <property type="molecule type" value="Genomic_DNA"/>
</dbReference>
<organism evidence="2 3">
    <name type="scientific">Candidatus Aphodoplasma excrementigallinarum</name>
    <dbReference type="NCBI Taxonomy" id="2840673"/>
    <lineage>
        <taxon>Bacteria</taxon>
        <taxon>Bacillati</taxon>
        <taxon>Bacillota</taxon>
        <taxon>Clostridia</taxon>
        <taxon>Eubacteriales</taxon>
        <taxon>Candidatus Aphodoplasma</taxon>
    </lineage>
</organism>
<gene>
    <name evidence="2" type="ORF">IAC74_00145</name>
</gene>
<dbReference type="AlphaFoldDB" id="A0A9D1NG69"/>
<evidence type="ECO:0000313" key="3">
    <source>
        <dbReference type="Proteomes" id="UP000886743"/>
    </source>
</evidence>